<dbReference type="SMART" id="SM00890">
    <property type="entry name" value="EKR"/>
    <property type="match status" value="1"/>
</dbReference>
<feature type="binding site" evidence="10">
    <location>
        <position position="876"/>
    </location>
    <ligand>
        <name>thiamine diphosphate</name>
        <dbReference type="ChEBI" id="CHEBI:58937"/>
    </ligand>
</feature>
<dbReference type="PANTHER" id="PTHR32154">
    <property type="entry name" value="PYRUVATE-FLAVODOXIN OXIDOREDUCTASE-RELATED"/>
    <property type="match status" value="1"/>
</dbReference>
<evidence type="ECO:0000256" key="10">
    <source>
        <dbReference type="PIRSR" id="PIRSR000159-1"/>
    </source>
</evidence>
<dbReference type="InterPro" id="IPR009014">
    <property type="entry name" value="Transketo_C/PFOR_II"/>
</dbReference>
<name>A0A1G6IYT6_9FIRM</name>
<dbReference type="InterPro" id="IPR029061">
    <property type="entry name" value="THDP-binding"/>
</dbReference>
<evidence type="ECO:0000313" key="14">
    <source>
        <dbReference type="EMBL" id="SDC11657.1"/>
    </source>
</evidence>
<dbReference type="GO" id="GO:0016903">
    <property type="term" value="F:oxidoreductase activity, acting on the aldehyde or oxo group of donors"/>
    <property type="evidence" value="ECO:0007669"/>
    <property type="project" value="InterPro"/>
</dbReference>
<dbReference type="GO" id="GO:0051539">
    <property type="term" value="F:4 iron, 4 sulfur cluster binding"/>
    <property type="evidence" value="ECO:0007669"/>
    <property type="project" value="UniProtKB-KW"/>
</dbReference>
<dbReference type="InterPro" id="IPR033412">
    <property type="entry name" value="PFOR_II"/>
</dbReference>
<feature type="binding site" evidence="10">
    <location>
        <position position="69"/>
    </location>
    <ligand>
        <name>pyruvate</name>
        <dbReference type="ChEBI" id="CHEBI:15361"/>
    </ligand>
</feature>
<evidence type="ECO:0000256" key="2">
    <source>
        <dbReference type="ARBA" id="ARBA00022448"/>
    </source>
</evidence>
<dbReference type="Gene3D" id="3.40.50.970">
    <property type="match status" value="2"/>
</dbReference>
<accession>A0A1G6IYT6</accession>
<feature type="binding site" evidence="10">
    <location>
        <begin position="1001"/>
        <end position="1004"/>
    </location>
    <ligand>
        <name>thiamine diphosphate</name>
        <dbReference type="ChEBI" id="CHEBI:58937"/>
    </ligand>
</feature>
<evidence type="ECO:0000256" key="12">
    <source>
        <dbReference type="PIRSR" id="PIRSR000159-50"/>
    </source>
</evidence>
<feature type="binding site" evidence="12">
    <location>
        <position position="848"/>
    </location>
    <ligand>
        <name>[4Fe-4S] cluster</name>
        <dbReference type="ChEBI" id="CHEBI:49883"/>
        <label>3</label>
    </ligand>
</feature>
<dbReference type="InterPro" id="IPR037112">
    <property type="entry name" value="Pyrv-flavodox_OxR_EKR_sf"/>
</dbReference>
<keyword evidence="6 9" id="KW-0560">Oxidoreductase</keyword>
<evidence type="ECO:0000256" key="9">
    <source>
        <dbReference type="PIRNR" id="PIRNR000159"/>
    </source>
</evidence>
<feature type="binding site" evidence="12">
    <location>
        <position position="728"/>
    </location>
    <ligand>
        <name>[4Fe-4S] cluster</name>
        <dbReference type="ChEBI" id="CHEBI:49883"/>
        <label>1</label>
    </ligand>
</feature>
<dbReference type="FunFam" id="3.40.50.920:FF:000007">
    <property type="entry name" value="Pyruvate:ferredoxin (Flavodoxin) oxidoreductase"/>
    <property type="match status" value="1"/>
</dbReference>
<dbReference type="FunFam" id="3.40.50.970:FF:000012">
    <property type="entry name" value="Pyruvate:ferredoxin (Flavodoxin) oxidoreductase"/>
    <property type="match status" value="1"/>
</dbReference>
<dbReference type="Pfam" id="PF01855">
    <property type="entry name" value="POR_N"/>
    <property type="match status" value="1"/>
</dbReference>
<feature type="site" description="Important for catalytic activity" evidence="11">
    <location>
        <position position="152"/>
    </location>
</feature>
<feature type="site" description="Important for catalytic activity" evidence="11">
    <location>
        <position position="69"/>
    </location>
</feature>
<feature type="binding site" evidence="12">
    <location>
        <position position="851"/>
    </location>
    <ligand>
        <name>[4Fe-4S] cluster</name>
        <dbReference type="ChEBI" id="CHEBI:49883"/>
        <label>3</label>
    </ligand>
</feature>
<evidence type="ECO:0000256" key="7">
    <source>
        <dbReference type="ARBA" id="ARBA00023004"/>
    </source>
</evidence>
<evidence type="ECO:0000256" key="3">
    <source>
        <dbReference type="ARBA" id="ARBA00022485"/>
    </source>
</evidence>
<protein>
    <submittedName>
        <fullName evidence="14">Pyruvate-ferredoxin/flavodoxin oxidoreductase</fullName>
    </submittedName>
</protein>
<keyword evidence="7 12" id="KW-0408">Iron</keyword>
<evidence type="ECO:0000313" key="15">
    <source>
        <dbReference type="Proteomes" id="UP000198943"/>
    </source>
</evidence>
<dbReference type="PIRSF" id="PIRSF000159">
    <property type="entry name" value="NifJ"/>
    <property type="match status" value="1"/>
</dbReference>
<feature type="domain" description="4Fe-4S ferredoxin-type" evidence="13">
    <location>
        <begin position="719"/>
        <end position="748"/>
    </location>
</feature>
<keyword evidence="15" id="KW-1185">Reference proteome</keyword>
<feature type="site" description="Important for catalytic activity" evidence="11">
    <location>
        <position position="1035"/>
    </location>
</feature>
<feature type="binding site" evidence="12">
    <location>
        <position position="781"/>
    </location>
    <ligand>
        <name>[4Fe-4S] cluster</name>
        <dbReference type="ChEBI" id="CHEBI:49883"/>
        <label>2</label>
    </ligand>
</feature>
<evidence type="ECO:0000256" key="6">
    <source>
        <dbReference type="ARBA" id="ARBA00023002"/>
    </source>
</evidence>
<dbReference type="GO" id="GO:0030976">
    <property type="term" value="F:thiamine pyrophosphate binding"/>
    <property type="evidence" value="ECO:0007669"/>
    <property type="project" value="InterPro"/>
</dbReference>
<feature type="binding site" evidence="12">
    <location>
        <position position="791"/>
    </location>
    <ligand>
        <name>[4Fe-4S] cluster</name>
        <dbReference type="ChEBI" id="CHEBI:49883"/>
        <label>1</label>
    </ligand>
</feature>
<keyword evidence="2 9" id="KW-0813">Transport</keyword>
<dbReference type="CDD" id="cd03377">
    <property type="entry name" value="TPP_PFOR_PNO"/>
    <property type="match status" value="1"/>
</dbReference>
<dbReference type="Proteomes" id="UP000198943">
    <property type="component" value="Unassembled WGS sequence"/>
</dbReference>
<dbReference type="Gene3D" id="3.30.70.20">
    <property type="match status" value="1"/>
</dbReference>
<dbReference type="Pfam" id="PF17147">
    <property type="entry name" value="PFOR_II"/>
    <property type="match status" value="1"/>
</dbReference>
<feature type="binding site" evidence="12">
    <location>
        <position position="734"/>
    </location>
    <ligand>
        <name>[4Fe-4S] cluster</name>
        <dbReference type="ChEBI" id="CHEBI:49883"/>
        <label>1</label>
    </ligand>
</feature>
<dbReference type="InterPro" id="IPR017900">
    <property type="entry name" value="4Fe4S_Fe_S_CS"/>
</dbReference>
<dbReference type="Gene3D" id="4.10.780.10">
    <property type="entry name" value="Pyruvate-flavodoxin oxidoreductase, EKR domain"/>
    <property type="match status" value="1"/>
</dbReference>
<organism evidence="14 15">
    <name type="scientific">Succiniclasticum ruminis</name>
    <dbReference type="NCBI Taxonomy" id="40841"/>
    <lineage>
        <taxon>Bacteria</taxon>
        <taxon>Bacillati</taxon>
        <taxon>Bacillota</taxon>
        <taxon>Negativicutes</taxon>
        <taxon>Acidaminococcales</taxon>
        <taxon>Acidaminococcaceae</taxon>
        <taxon>Succiniclasticum</taxon>
    </lineage>
</organism>
<dbReference type="InterPro" id="IPR002869">
    <property type="entry name" value="Pyrv_flavodox_OxRed_cen"/>
</dbReference>
<dbReference type="InterPro" id="IPR017896">
    <property type="entry name" value="4Fe4S_Fe-S-bd"/>
</dbReference>
<dbReference type="SUPFAM" id="SSF52518">
    <property type="entry name" value="Thiamin diphosphate-binding fold (THDP-binding)"/>
    <property type="match status" value="2"/>
</dbReference>
<dbReference type="Pfam" id="PF02775">
    <property type="entry name" value="TPP_enzyme_C"/>
    <property type="match status" value="1"/>
</dbReference>
<proteinExistence type="inferred from homology"/>
<dbReference type="SUPFAM" id="SSF54862">
    <property type="entry name" value="4Fe-4S ferredoxins"/>
    <property type="match status" value="1"/>
</dbReference>
<dbReference type="Gene3D" id="3.40.50.920">
    <property type="match status" value="1"/>
</dbReference>
<dbReference type="InterPro" id="IPR050722">
    <property type="entry name" value="Pyruvate:ferred/Flavod_OxRd"/>
</dbReference>
<evidence type="ECO:0000256" key="8">
    <source>
        <dbReference type="ARBA" id="ARBA00023014"/>
    </source>
</evidence>
<dbReference type="FunFam" id="3.40.920.10:FF:000001">
    <property type="entry name" value="Pyruvate:ferredoxin (Flavodoxin) oxidoreductase"/>
    <property type="match status" value="1"/>
</dbReference>
<feature type="binding site" evidence="12">
    <location>
        <position position="1110"/>
    </location>
    <ligand>
        <name>[4Fe-4S] cluster</name>
        <dbReference type="ChEBI" id="CHEBI:49883"/>
        <label>3</label>
    </ligand>
</feature>
<dbReference type="SUPFAM" id="SSF52922">
    <property type="entry name" value="TK C-terminal domain-like"/>
    <property type="match status" value="1"/>
</dbReference>
<dbReference type="Pfam" id="PF10371">
    <property type="entry name" value="EKR"/>
    <property type="match status" value="1"/>
</dbReference>
<evidence type="ECO:0000256" key="1">
    <source>
        <dbReference type="ARBA" id="ARBA00009032"/>
    </source>
</evidence>
<feature type="site" description="Important for catalytic activity" evidence="11">
    <location>
        <position position="102"/>
    </location>
</feature>
<keyword evidence="5 9" id="KW-0249">Electron transport</keyword>
<dbReference type="InterPro" id="IPR011895">
    <property type="entry name" value="Pyrv_flavodox_OxRed"/>
</dbReference>
<feature type="binding site" evidence="12">
    <location>
        <position position="731"/>
    </location>
    <ligand>
        <name>[4Fe-4S] cluster</name>
        <dbReference type="ChEBI" id="CHEBI:49883"/>
        <label>1</label>
    </ligand>
</feature>
<feature type="binding site" evidence="10">
    <location>
        <begin position="1030"/>
        <end position="1035"/>
    </location>
    <ligand>
        <name>thiamine diphosphate</name>
        <dbReference type="ChEBI" id="CHEBI:58937"/>
    </ligand>
</feature>
<comment type="cofactor">
    <cofactor evidence="12">
        <name>[4Fe-4S] cluster</name>
        <dbReference type="ChEBI" id="CHEBI:49883"/>
    </cofactor>
    <text evidence="12">Binds 3 [4Fe-4S] clusters per subunit.</text>
</comment>
<feature type="binding site" evidence="12">
    <location>
        <position position="787"/>
    </location>
    <ligand>
        <name>[4Fe-4S] cluster</name>
        <dbReference type="ChEBI" id="CHEBI:49883"/>
        <label>2</label>
    </ligand>
</feature>
<dbReference type="GO" id="GO:0022900">
    <property type="term" value="P:electron transport chain"/>
    <property type="evidence" value="ECO:0007669"/>
    <property type="project" value="InterPro"/>
</dbReference>
<dbReference type="InterPro" id="IPR019456">
    <property type="entry name" value="Pyrv-flavodox_OxRtase_EKR"/>
</dbReference>
<evidence type="ECO:0000256" key="4">
    <source>
        <dbReference type="ARBA" id="ARBA00022723"/>
    </source>
</evidence>
<dbReference type="GO" id="GO:0006979">
    <property type="term" value="P:response to oxidative stress"/>
    <property type="evidence" value="ECO:0007669"/>
    <property type="project" value="TreeGrafter"/>
</dbReference>
<keyword evidence="14" id="KW-0670">Pyruvate</keyword>
<dbReference type="AlphaFoldDB" id="A0A1G6IYT6"/>
<sequence>MIRYNKVNNIVMEHYDIRYELQNRLEECIVKFNEKGNRFMAIMKTMDGNEAAAYASYAFIDAACIYPITPSSPMAEHVDEWASAGKKNLFGQTVKLLEMQSEAGAAGAVHGSLQAGALTATYTASQGLLLMIPNMYKISGELLPGVFNVSARALATSNLSIFGDHQDVMACRQTGFAMLAEGSVQEVMDLTGVAHMAAIKGRVPFLNFFDGFRTSHEIQKIEVFDYKDYADMLDWEAVKAFRQRGLNPDAPVMRGTAQNPDTYFQSREAVNKYYEAIPEIVEDYMAKVSKITGREYHLFNYYGPKDADQLIVVMGSGQETALKTAELVNAAEGTKIGVLAVHLYRPFSVKHFLAAVPKTVKKVAVLDRTKEPGSLGEPLYQDVCSAFYQSDMKPVIVGGRFGLGSKEFTPTEMYAVIENLRQAAPKNGFTVGINDDVNNTSLTSSKILNATPKGTKGCKFWGLGSDGTVGANKSAIKIIGDHTDMYAQGYFAYDSKKSGGITVSHLRFGKEPIMEPYLIKDADYVAVHNQSYVYKYDIMSGLKEGGNFLLNCSWAPEELDEKLPAAVKQYIAKKHVNFYIIDAVKIAQSIGLGGRINMIMQSAFFKLADIIPLADAVKYLKDAVEASYGMKGQNVVDMNNAAIDKGIEAIVKIDVPAAWADAKDKVETKKTGNAFIDDILVPVNRQEGDKLPVSIMARHADGTFPVGTSAYEKRGIAINVPEWDVEKCIQCNQCAFVCPHAAIRPVLLNDAEAEKIGYPSKPAMGVKDGSKFAMVISPYDCQGCGNCAQICPAPGKALFMKPLDTQLDKAPAWDYAVNEVTEKPNPMKKNTVKGSQFEQPLLQFSGACSGCGETPYVKLVTQLFGDRMMVANATGCSSIWGASSPSMPYTVNKKGHGPAWANSLFEDNAEYGLGMFLGVEQSRDRVEELIDAALAAGKGSADLQAAMKDWKENKNVSEGTRERADKLAELLAKEAGADAALQEILDLKQFFIKRSHWIFGGDGWSYDIGYGGLDHVLASGKNVNVLVLDTEVYSNTGGQSSKATPTAAIAQFAASGKRTKKKDLGMMAISYGYVYVAQVSMGADKNQLVKALTEAEAYDGPSLIIAYCPCINHGLKAGMGCSQLEEKRAVACGYWATYRYNPDLKAQGKNPFILDSKEPTESFRDYLLGEVRFASLQKVRPQLAEELYKKTEADAMERIANYKKMAGKE</sequence>
<dbReference type="PROSITE" id="PS00198">
    <property type="entry name" value="4FE4S_FER_1"/>
    <property type="match status" value="2"/>
</dbReference>
<dbReference type="EMBL" id="FMYW01000002">
    <property type="protein sequence ID" value="SDC11657.1"/>
    <property type="molecule type" value="Genomic_DNA"/>
</dbReference>
<evidence type="ECO:0000256" key="5">
    <source>
        <dbReference type="ARBA" id="ARBA00022982"/>
    </source>
</evidence>
<keyword evidence="8 12" id="KW-0411">Iron-sulfur</keyword>
<dbReference type="SUPFAM" id="SSF53323">
    <property type="entry name" value="Pyruvate-ferredoxin oxidoreductase, PFOR, domain III"/>
    <property type="match status" value="1"/>
</dbReference>
<dbReference type="InterPro" id="IPR019752">
    <property type="entry name" value="Pyrv/ketoisovalerate_OxRed_cat"/>
</dbReference>
<comment type="similarity">
    <text evidence="1 9">Belongs to the pyruvate:ferredoxin/flavodoxin oxidoreductase family.</text>
</comment>
<keyword evidence="4 12" id="KW-0479">Metal-binding</keyword>
<feature type="binding site" evidence="10">
    <location>
        <position position="152"/>
    </location>
    <ligand>
        <name>pyruvate</name>
        <dbReference type="ChEBI" id="CHEBI:15361"/>
    </ligand>
</feature>
<feature type="binding site" evidence="12">
    <location>
        <position position="876"/>
    </location>
    <ligand>
        <name>[4Fe-4S] cluster</name>
        <dbReference type="ChEBI" id="CHEBI:49883"/>
        <label>3</label>
    </ligand>
</feature>
<feature type="binding site" evidence="10">
    <location>
        <position position="102"/>
    </location>
    <ligand>
        <name>thiamine diphosphate</name>
        <dbReference type="ChEBI" id="CHEBI:58937"/>
    </ligand>
</feature>
<evidence type="ECO:0000259" key="13">
    <source>
        <dbReference type="PROSITE" id="PS51379"/>
    </source>
</evidence>
<evidence type="ECO:0000256" key="11">
    <source>
        <dbReference type="PIRSR" id="PIRSR000159-2"/>
    </source>
</evidence>
<dbReference type="CDD" id="cd07034">
    <property type="entry name" value="TPP_PYR_PFOR_IOR-alpha_like"/>
    <property type="match status" value="1"/>
</dbReference>
<feature type="binding site" evidence="12">
    <location>
        <position position="738"/>
    </location>
    <ligand>
        <name>[4Fe-4S] cluster</name>
        <dbReference type="ChEBI" id="CHEBI:49883"/>
        <label>2</label>
    </ligand>
</feature>
<feature type="binding site" evidence="12">
    <location>
        <position position="784"/>
    </location>
    <ligand>
        <name>[4Fe-4S] cluster</name>
        <dbReference type="ChEBI" id="CHEBI:49883"/>
        <label>2</label>
    </ligand>
</feature>
<dbReference type="GO" id="GO:0005506">
    <property type="term" value="F:iron ion binding"/>
    <property type="evidence" value="ECO:0007669"/>
    <property type="project" value="InterPro"/>
</dbReference>
<dbReference type="Gene3D" id="3.40.920.10">
    <property type="entry name" value="Pyruvate-ferredoxin oxidoreductase, PFOR, domain III"/>
    <property type="match status" value="1"/>
</dbReference>
<reference evidence="15" key="1">
    <citation type="submission" date="2016-10" db="EMBL/GenBank/DDBJ databases">
        <authorList>
            <person name="Varghese N."/>
            <person name="Submissions S."/>
        </authorList>
    </citation>
    <scope>NUCLEOTIDE SEQUENCE [LARGE SCALE GENOMIC DNA]</scope>
    <source>
        <strain evidence="15">DSM 11005</strain>
    </source>
</reference>
<dbReference type="Pfam" id="PF01558">
    <property type="entry name" value="POR"/>
    <property type="match status" value="1"/>
</dbReference>
<dbReference type="InterPro" id="IPR002880">
    <property type="entry name" value="Pyrv_Fd/Flavodoxin_OxRdtase_N"/>
</dbReference>
<feature type="domain" description="4Fe-4S ferredoxin-type" evidence="13">
    <location>
        <begin position="772"/>
        <end position="803"/>
    </location>
</feature>
<dbReference type="FunFam" id="3.40.50.970:FF:000041">
    <property type="entry name" value="Pyruvate:ferredoxin (Flavodoxin) oxidoreductase"/>
    <property type="match status" value="1"/>
</dbReference>
<dbReference type="Pfam" id="PF12838">
    <property type="entry name" value="Fer4_7"/>
    <property type="match status" value="1"/>
</dbReference>
<dbReference type="NCBIfam" id="TIGR02176">
    <property type="entry name" value="pyruv_ox_red"/>
    <property type="match status" value="1"/>
</dbReference>
<feature type="binding site" evidence="10">
    <location>
        <position position="853"/>
    </location>
    <ligand>
        <name>thiamine diphosphate</name>
        <dbReference type="ChEBI" id="CHEBI:58937"/>
    </ligand>
</feature>
<dbReference type="PANTHER" id="PTHR32154:SF0">
    <property type="entry name" value="PYRUVATE-FLAVODOXIN OXIDOREDUCTASE-RELATED"/>
    <property type="match status" value="1"/>
</dbReference>
<dbReference type="PROSITE" id="PS51379">
    <property type="entry name" value="4FE4S_FER_2"/>
    <property type="match status" value="2"/>
</dbReference>
<gene>
    <name evidence="14" type="ORF">SAMN04487864_102275</name>
</gene>
<dbReference type="InterPro" id="IPR011766">
    <property type="entry name" value="TPP_enzyme_TPP-bd"/>
</dbReference>
<keyword evidence="3 12" id="KW-0004">4Fe-4S</keyword>